<evidence type="ECO:0000256" key="1">
    <source>
        <dbReference type="SAM" id="MobiDB-lite"/>
    </source>
</evidence>
<sequence>MVGSAHSGPRRPDDVAEHVGGSTSLSRCARGGTVPLGPGGLTLTSGLLRLLAFFIDDDDAKEGKLRRSALGSHGVVCVETADLLRQITRLLSACVPVA</sequence>
<accession>A0AAV8QR15</accession>
<protein>
    <submittedName>
        <fullName evidence="2">Uncharacterized protein</fullName>
    </submittedName>
</protein>
<evidence type="ECO:0000313" key="2">
    <source>
        <dbReference type="EMBL" id="KAJ8479324.1"/>
    </source>
</evidence>
<gene>
    <name evidence="2" type="ORF">OPV22_023051</name>
</gene>
<proteinExistence type="predicted"/>
<feature type="region of interest" description="Disordered" evidence="1">
    <location>
        <begin position="1"/>
        <end position="34"/>
    </location>
</feature>
<reference evidence="2 3" key="1">
    <citation type="submission" date="2022-12" db="EMBL/GenBank/DDBJ databases">
        <title>Chromosome-scale assembly of the Ensete ventricosum genome.</title>
        <authorList>
            <person name="Dussert Y."/>
            <person name="Stocks J."/>
            <person name="Wendawek A."/>
            <person name="Woldeyes F."/>
            <person name="Nichols R.A."/>
            <person name="Borrell J.S."/>
        </authorList>
    </citation>
    <scope>NUCLEOTIDE SEQUENCE [LARGE SCALE GENOMIC DNA]</scope>
    <source>
        <strain evidence="3">cv. Maze</strain>
        <tissue evidence="2">Seeds</tissue>
    </source>
</reference>
<dbReference type="Proteomes" id="UP001222027">
    <property type="component" value="Unassembled WGS sequence"/>
</dbReference>
<organism evidence="2 3">
    <name type="scientific">Ensete ventricosum</name>
    <name type="common">Abyssinian banana</name>
    <name type="synonym">Musa ensete</name>
    <dbReference type="NCBI Taxonomy" id="4639"/>
    <lineage>
        <taxon>Eukaryota</taxon>
        <taxon>Viridiplantae</taxon>
        <taxon>Streptophyta</taxon>
        <taxon>Embryophyta</taxon>
        <taxon>Tracheophyta</taxon>
        <taxon>Spermatophyta</taxon>
        <taxon>Magnoliopsida</taxon>
        <taxon>Liliopsida</taxon>
        <taxon>Zingiberales</taxon>
        <taxon>Musaceae</taxon>
        <taxon>Ensete</taxon>
    </lineage>
</organism>
<evidence type="ECO:0000313" key="3">
    <source>
        <dbReference type="Proteomes" id="UP001222027"/>
    </source>
</evidence>
<dbReference type="AlphaFoldDB" id="A0AAV8QR15"/>
<dbReference type="EMBL" id="JAQQAF010000006">
    <property type="protein sequence ID" value="KAJ8479324.1"/>
    <property type="molecule type" value="Genomic_DNA"/>
</dbReference>
<comment type="caution">
    <text evidence="2">The sequence shown here is derived from an EMBL/GenBank/DDBJ whole genome shotgun (WGS) entry which is preliminary data.</text>
</comment>
<name>A0AAV8QR15_ENSVE</name>
<keyword evidence="3" id="KW-1185">Reference proteome</keyword>